<evidence type="ECO:0000256" key="1">
    <source>
        <dbReference type="SAM" id="Coils"/>
    </source>
</evidence>
<dbReference type="AlphaFoldDB" id="A0A7Y2LZF2"/>
<evidence type="ECO:0000313" key="3">
    <source>
        <dbReference type="Proteomes" id="UP000543598"/>
    </source>
</evidence>
<feature type="coiled-coil region" evidence="1">
    <location>
        <begin position="100"/>
        <end position="127"/>
    </location>
</feature>
<evidence type="ECO:0000313" key="2">
    <source>
        <dbReference type="EMBL" id="NNH03690.1"/>
    </source>
</evidence>
<comment type="caution">
    <text evidence="2">The sequence shown here is derived from an EMBL/GenBank/DDBJ whole genome shotgun (WGS) entry which is preliminary data.</text>
</comment>
<reference evidence="2 3" key="1">
    <citation type="submission" date="2020-05" db="EMBL/GenBank/DDBJ databases">
        <title>MicrobeNet Type strains.</title>
        <authorList>
            <person name="Nicholson A.C."/>
        </authorList>
    </citation>
    <scope>NUCLEOTIDE SEQUENCE [LARGE SCALE GENOMIC DNA]</scope>
    <source>
        <strain evidence="2 3">JCM 14282</strain>
    </source>
</reference>
<evidence type="ECO:0008006" key="4">
    <source>
        <dbReference type="Google" id="ProtNLM"/>
    </source>
</evidence>
<dbReference type="EMBL" id="JABEMB010000008">
    <property type="protein sequence ID" value="NNH03690.1"/>
    <property type="molecule type" value="Genomic_DNA"/>
</dbReference>
<accession>A0A7Y2LZF2</accession>
<sequence>MRGKVGLVVGLAAGYVLGSRAGRERYEQIKSQWLKVWNTPPVQKQVGKAKELAKSTAMALPSTLWDSAVKVVKSASSKGSAGQKLDAALQTAKDSADEVAKAAETSAKAAKDAAEDALDDIAKAARDADGA</sequence>
<proteinExistence type="predicted"/>
<dbReference type="Proteomes" id="UP000543598">
    <property type="component" value="Unassembled WGS sequence"/>
</dbReference>
<protein>
    <recommendedName>
        <fullName evidence="4">YtxH domain-containing protein</fullName>
    </recommendedName>
</protein>
<organism evidence="2 3">
    <name type="scientific">Microbacterium ulmi</name>
    <dbReference type="NCBI Taxonomy" id="179095"/>
    <lineage>
        <taxon>Bacteria</taxon>
        <taxon>Bacillati</taxon>
        <taxon>Actinomycetota</taxon>
        <taxon>Actinomycetes</taxon>
        <taxon>Micrococcales</taxon>
        <taxon>Microbacteriaceae</taxon>
        <taxon>Microbacterium</taxon>
    </lineage>
</organism>
<gene>
    <name evidence="2" type="ORF">HLA99_07505</name>
</gene>
<name>A0A7Y2LZF2_9MICO</name>
<keyword evidence="3" id="KW-1185">Reference proteome</keyword>
<dbReference type="RefSeq" id="WP_167036129.1">
    <property type="nucleotide sequence ID" value="NZ_BAAANA010000001.1"/>
</dbReference>
<keyword evidence="1" id="KW-0175">Coiled coil</keyword>